<dbReference type="PROSITE" id="PS50928">
    <property type="entry name" value="ABC_TM1"/>
    <property type="match status" value="1"/>
</dbReference>
<dbReference type="PROSITE" id="PS51257">
    <property type="entry name" value="PROKAR_LIPOPROTEIN"/>
    <property type="match status" value="1"/>
</dbReference>
<feature type="transmembrane region" description="Helical" evidence="7">
    <location>
        <begin position="111"/>
        <end position="130"/>
    </location>
</feature>
<feature type="transmembrane region" description="Helical" evidence="7">
    <location>
        <begin position="79"/>
        <end position="99"/>
    </location>
</feature>
<evidence type="ECO:0000256" key="5">
    <source>
        <dbReference type="ARBA" id="ARBA00022989"/>
    </source>
</evidence>
<evidence type="ECO:0000313" key="9">
    <source>
        <dbReference type="EMBL" id="RED85523.1"/>
    </source>
</evidence>
<evidence type="ECO:0000256" key="4">
    <source>
        <dbReference type="ARBA" id="ARBA00022692"/>
    </source>
</evidence>
<dbReference type="OrthoDB" id="157184at2"/>
<dbReference type="Gene3D" id="1.10.3720.10">
    <property type="entry name" value="MetI-like"/>
    <property type="match status" value="1"/>
</dbReference>
<dbReference type="Pfam" id="PF00528">
    <property type="entry name" value="BPD_transp_1"/>
    <property type="match status" value="1"/>
</dbReference>
<dbReference type="GO" id="GO:0055085">
    <property type="term" value="P:transmembrane transport"/>
    <property type="evidence" value="ECO:0007669"/>
    <property type="project" value="InterPro"/>
</dbReference>
<comment type="subcellular location">
    <subcellularLocation>
        <location evidence="1 7">Cell membrane</location>
        <topology evidence="1 7">Multi-pass membrane protein</topology>
    </subcellularLocation>
</comment>
<gene>
    <name evidence="9" type="ORF">DFP98_104228</name>
</gene>
<sequence length="301" mass="34499">MEFIHKSKLSDRGFSGINYALLVLFTIACMYPFYYVFIYSISDPAKVVAGVTWAPRGFTFYNYVSIFKLEGIIGAFMNSAIRTVGGTLFTLFCCSIFAYTVTKEQTYFRKFLYRFVILTMFFNPGLIPVYLTMKSYGLINSFWIYILPFAVSAYFVILLKTFIEQLPLSLEEAALIDGAGYFTVFMKIILPLSQPILATIAVFSAVNQWNSWFDNYLYVSNPKLQTLQYLLYQYLTESQRIADSIRNMNTQQMMDAANQMVLTPEGVRMTITMIAIIPILVVYPMMQKYFVKGIMMGAVKG</sequence>
<feature type="domain" description="ABC transmembrane type-1" evidence="8">
    <location>
        <begin position="76"/>
        <end position="286"/>
    </location>
</feature>
<protein>
    <submittedName>
        <fullName evidence="9">Putative aldouronate transport system permease protein</fullName>
    </submittedName>
</protein>
<dbReference type="GO" id="GO:0005886">
    <property type="term" value="C:plasma membrane"/>
    <property type="evidence" value="ECO:0007669"/>
    <property type="project" value="UniProtKB-SubCell"/>
</dbReference>
<proteinExistence type="inferred from homology"/>
<dbReference type="PANTHER" id="PTHR43744:SF9">
    <property type="entry name" value="POLYGALACTURONAN_RHAMNOGALACTURONAN TRANSPORT SYSTEM PERMEASE PROTEIN YTCP"/>
    <property type="match status" value="1"/>
</dbReference>
<keyword evidence="5 7" id="KW-1133">Transmembrane helix</keyword>
<evidence type="ECO:0000313" key="10">
    <source>
        <dbReference type="Proteomes" id="UP000256977"/>
    </source>
</evidence>
<dbReference type="SUPFAM" id="SSF161098">
    <property type="entry name" value="MetI-like"/>
    <property type="match status" value="1"/>
</dbReference>
<keyword evidence="10" id="KW-1185">Reference proteome</keyword>
<dbReference type="AlphaFoldDB" id="A0A3D9KJ13"/>
<keyword evidence="2 7" id="KW-0813">Transport</keyword>
<accession>A0A3D9KJ13</accession>
<evidence type="ECO:0000256" key="7">
    <source>
        <dbReference type="RuleBase" id="RU363032"/>
    </source>
</evidence>
<feature type="transmembrane region" description="Helical" evidence="7">
    <location>
        <begin position="267"/>
        <end position="286"/>
    </location>
</feature>
<keyword evidence="6 7" id="KW-0472">Membrane</keyword>
<dbReference type="InterPro" id="IPR000515">
    <property type="entry name" value="MetI-like"/>
</dbReference>
<evidence type="ECO:0000256" key="2">
    <source>
        <dbReference type="ARBA" id="ARBA00022448"/>
    </source>
</evidence>
<keyword evidence="4 7" id="KW-0812">Transmembrane</keyword>
<dbReference type="RefSeq" id="WP_116059942.1">
    <property type="nucleotide sequence ID" value="NZ_QRDZ01000004.1"/>
</dbReference>
<reference evidence="9 10" key="1">
    <citation type="submission" date="2018-07" db="EMBL/GenBank/DDBJ databases">
        <title>Genomic Encyclopedia of Type Strains, Phase III (KMG-III): the genomes of soil and plant-associated and newly described type strains.</title>
        <authorList>
            <person name="Whitman W."/>
        </authorList>
    </citation>
    <scope>NUCLEOTIDE SEQUENCE [LARGE SCALE GENOMIC DNA]</scope>
    <source>
        <strain evidence="9 10">CECT 7287</strain>
    </source>
</reference>
<dbReference type="Proteomes" id="UP000256977">
    <property type="component" value="Unassembled WGS sequence"/>
</dbReference>
<evidence type="ECO:0000256" key="1">
    <source>
        <dbReference type="ARBA" id="ARBA00004651"/>
    </source>
</evidence>
<keyword evidence="3" id="KW-1003">Cell membrane</keyword>
<dbReference type="InterPro" id="IPR035906">
    <property type="entry name" value="MetI-like_sf"/>
</dbReference>
<dbReference type="PANTHER" id="PTHR43744">
    <property type="entry name" value="ABC TRANSPORTER PERMEASE PROTEIN MG189-RELATED-RELATED"/>
    <property type="match status" value="1"/>
</dbReference>
<feature type="transmembrane region" description="Helical" evidence="7">
    <location>
        <begin position="142"/>
        <end position="163"/>
    </location>
</feature>
<evidence type="ECO:0000256" key="3">
    <source>
        <dbReference type="ARBA" id="ARBA00022475"/>
    </source>
</evidence>
<dbReference type="EMBL" id="QRDZ01000004">
    <property type="protein sequence ID" value="RED85523.1"/>
    <property type="molecule type" value="Genomic_DNA"/>
</dbReference>
<comment type="similarity">
    <text evidence="7">Belongs to the binding-protein-dependent transport system permease family.</text>
</comment>
<evidence type="ECO:0000256" key="6">
    <source>
        <dbReference type="ARBA" id="ARBA00023136"/>
    </source>
</evidence>
<evidence type="ECO:0000259" key="8">
    <source>
        <dbReference type="PROSITE" id="PS50928"/>
    </source>
</evidence>
<name>A0A3D9KJ13_9BACL</name>
<feature type="transmembrane region" description="Helical" evidence="7">
    <location>
        <begin position="21"/>
        <end position="41"/>
    </location>
</feature>
<organism evidence="9 10">
    <name type="scientific">Cohnella phaseoli</name>
    <dbReference type="NCBI Taxonomy" id="456490"/>
    <lineage>
        <taxon>Bacteria</taxon>
        <taxon>Bacillati</taxon>
        <taxon>Bacillota</taxon>
        <taxon>Bacilli</taxon>
        <taxon>Bacillales</taxon>
        <taxon>Paenibacillaceae</taxon>
        <taxon>Cohnella</taxon>
    </lineage>
</organism>
<dbReference type="CDD" id="cd06261">
    <property type="entry name" value="TM_PBP2"/>
    <property type="match status" value="1"/>
</dbReference>
<comment type="caution">
    <text evidence="9">The sequence shown here is derived from an EMBL/GenBank/DDBJ whole genome shotgun (WGS) entry which is preliminary data.</text>
</comment>
<feature type="transmembrane region" description="Helical" evidence="7">
    <location>
        <begin position="184"/>
        <end position="206"/>
    </location>
</feature>